<keyword evidence="1" id="KW-1015">Disulfide bond</keyword>
<dbReference type="InterPro" id="IPR053207">
    <property type="entry name" value="Non-NMDA_GluR_Accessory"/>
</dbReference>
<feature type="domain" description="CUB" evidence="4">
    <location>
        <begin position="260"/>
        <end position="381"/>
    </location>
</feature>
<feature type="domain" description="CUB" evidence="4">
    <location>
        <begin position="120"/>
        <end position="232"/>
    </location>
</feature>
<name>A0A5E4PT52_9NEOP</name>
<dbReference type="Gene3D" id="2.60.120.290">
    <property type="entry name" value="Spermadhesin, CUB domain"/>
    <property type="match status" value="2"/>
</dbReference>
<dbReference type="Pfam" id="PF00431">
    <property type="entry name" value="CUB"/>
    <property type="match status" value="2"/>
</dbReference>
<dbReference type="InterPro" id="IPR035914">
    <property type="entry name" value="Sperma_CUB_dom_sf"/>
</dbReference>
<dbReference type="SUPFAM" id="SSF49854">
    <property type="entry name" value="Spermadhesin, CUB domain"/>
    <property type="match status" value="3"/>
</dbReference>
<sequence length="438" mass="47881">MAFRTHPPHTAARASVSHPCWRSPAAPSAARTTLAPTLAPSVCCIPSSLSLTRSSSWSSRTSTSTGSILIVAGPGPPAVNDNSKYSRVLCGNRNDIPPAIYSHGSALILELSSGEKSSNATGFIGTFKFIDRKGKFYSPNYPSSYPEHSRKHERVKLVFEESFLQKGDESCLNRADTIKVFDGKVASAPVIAILCNEVVGYEILSTGHDVLVEFIARSKVAGQGFKAKYQFQEDDDSVEGAITIEGTSIGPAVRAATSSCDQIFRSHKSNSGKLMSPLYPSPYPPNTHCHYNFVARGRQRVRLVFEDFSLQRITGNIIDCESMDSLDVFLNVDGRLEKMGSFCGGEVPKAIMSNGPKLAVEFRGAYSSRQSRGFKISYYFVEDYGITGGKQLMEFPCAFVYNSSVRARGVVVSPNHPGLYPRDTECNYFFHAKKGQKL</sequence>
<dbReference type="AlphaFoldDB" id="A0A5E4PT52"/>
<dbReference type="PROSITE" id="PS01180">
    <property type="entry name" value="CUB"/>
    <property type="match status" value="3"/>
</dbReference>
<dbReference type="Proteomes" id="UP000324832">
    <property type="component" value="Unassembled WGS sequence"/>
</dbReference>
<organism evidence="5 6">
    <name type="scientific">Leptidea sinapis</name>
    <dbReference type="NCBI Taxonomy" id="189913"/>
    <lineage>
        <taxon>Eukaryota</taxon>
        <taxon>Metazoa</taxon>
        <taxon>Ecdysozoa</taxon>
        <taxon>Arthropoda</taxon>
        <taxon>Hexapoda</taxon>
        <taxon>Insecta</taxon>
        <taxon>Pterygota</taxon>
        <taxon>Neoptera</taxon>
        <taxon>Endopterygota</taxon>
        <taxon>Lepidoptera</taxon>
        <taxon>Glossata</taxon>
        <taxon>Ditrysia</taxon>
        <taxon>Papilionoidea</taxon>
        <taxon>Pieridae</taxon>
        <taxon>Dismorphiinae</taxon>
        <taxon>Leptidea</taxon>
    </lineage>
</organism>
<evidence type="ECO:0000256" key="1">
    <source>
        <dbReference type="ARBA" id="ARBA00023157"/>
    </source>
</evidence>
<dbReference type="InterPro" id="IPR000859">
    <property type="entry name" value="CUB_dom"/>
</dbReference>
<reference evidence="5 6" key="1">
    <citation type="submission" date="2017-07" db="EMBL/GenBank/DDBJ databases">
        <authorList>
            <person name="Talla V."/>
            <person name="Backstrom N."/>
        </authorList>
    </citation>
    <scope>NUCLEOTIDE SEQUENCE [LARGE SCALE GENOMIC DNA]</scope>
</reference>
<dbReference type="SMART" id="SM00042">
    <property type="entry name" value="CUB"/>
    <property type="match status" value="2"/>
</dbReference>
<dbReference type="PANTHER" id="PTHR47537:SF2">
    <property type="entry name" value="CUBILIN"/>
    <property type="match status" value="1"/>
</dbReference>
<comment type="caution">
    <text evidence="2">Lacks conserved residue(s) required for the propagation of feature annotation.</text>
</comment>
<accession>A0A5E4PT52</accession>
<feature type="region of interest" description="Disordered" evidence="3">
    <location>
        <begin position="1"/>
        <end position="20"/>
    </location>
</feature>
<evidence type="ECO:0000256" key="3">
    <source>
        <dbReference type="SAM" id="MobiDB-lite"/>
    </source>
</evidence>
<feature type="domain" description="CUB" evidence="4">
    <location>
        <begin position="397"/>
        <end position="438"/>
    </location>
</feature>
<evidence type="ECO:0000259" key="4">
    <source>
        <dbReference type="PROSITE" id="PS01180"/>
    </source>
</evidence>
<keyword evidence="6" id="KW-1185">Reference proteome</keyword>
<evidence type="ECO:0000256" key="2">
    <source>
        <dbReference type="PROSITE-ProRule" id="PRU00059"/>
    </source>
</evidence>
<dbReference type="EMBL" id="FZQP02000271">
    <property type="protein sequence ID" value="VVC88249.1"/>
    <property type="molecule type" value="Genomic_DNA"/>
</dbReference>
<proteinExistence type="predicted"/>
<dbReference type="PANTHER" id="PTHR47537">
    <property type="entry name" value="CUBILIN"/>
    <property type="match status" value="1"/>
</dbReference>
<evidence type="ECO:0000313" key="6">
    <source>
        <dbReference type="Proteomes" id="UP000324832"/>
    </source>
</evidence>
<gene>
    <name evidence="5" type="ORF">LSINAPIS_LOCUS1667</name>
</gene>
<dbReference type="CDD" id="cd00041">
    <property type="entry name" value="CUB"/>
    <property type="match status" value="2"/>
</dbReference>
<evidence type="ECO:0000313" key="5">
    <source>
        <dbReference type="EMBL" id="VVC88249.1"/>
    </source>
</evidence>
<protein>
    <recommendedName>
        <fullName evidence="4">CUB domain-containing protein</fullName>
    </recommendedName>
</protein>
<dbReference type="GO" id="GO:0005886">
    <property type="term" value="C:plasma membrane"/>
    <property type="evidence" value="ECO:0007669"/>
    <property type="project" value="TreeGrafter"/>
</dbReference>